<dbReference type="InterPro" id="IPR018845">
    <property type="entry name" value="Initiator-bd"/>
</dbReference>
<feature type="region of interest" description="Disordered" evidence="1">
    <location>
        <begin position="25"/>
        <end position="44"/>
    </location>
</feature>
<proteinExistence type="predicted"/>
<feature type="domain" description="Initiator binding" evidence="2">
    <location>
        <begin position="140"/>
        <end position="235"/>
    </location>
</feature>
<gene>
    <name evidence="3" type="ORF">TRFO_23508</name>
</gene>
<name>A0A1J4K9N7_9EUKA</name>
<dbReference type="AlphaFoldDB" id="A0A1J4K9N7"/>
<reference evidence="3" key="1">
    <citation type="submission" date="2016-10" db="EMBL/GenBank/DDBJ databases">
        <authorList>
            <person name="Benchimol M."/>
            <person name="Almeida L.G."/>
            <person name="Vasconcelos A.T."/>
            <person name="Perreira-Neves A."/>
            <person name="Rosa I.A."/>
            <person name="Tasca T."/>
            <person name="Bogo M.R."/>
            <person name="de Souza W."/>
        </authorList>
    </citation>
    <scope>NUCLEOTIDE SEQUENCE [LARGE SCALE GENOMIC DNA]</scope>
    <source>
        <strain evidence="3">K</strain>
    </source>
</reference>
<accession>A0A1J4K9N7</accession>
<dbReference type="VEuPathDB" id="TrichDB:TRFO_23508"/>
<feature type="region of interest" description="Disordered" evidence="1">
    <location>
        <begin position="70"/>
        <end position="91"/>
    </location>
</feature>
<comment type="caution">
    <text evidence="3">The sequence shown here is derived from an EMBL/GenBank/DDBJ whole genome shotgun (WGS) entry which is preliminary data.</text>
</comment>
<evidence type="ECO:0000259" key="2">
    <source>
        <dbReference type="Pfam" id="PF10416"/>
    </source>
</evidence>
<organism evidence="3 4">
    <name type="scientific">Tritrichomonas foetus</name>
    <dbReference type="NCBI Taxonomy" id="1144522"/>
    <lineage>
        <taxon>Eukaryota</taxon>
        <taxon>Metamonada</taxon>
        <taxon>Parabasalia</taxon>
        <taxon>Tritrichomonadida</taxon>
        <taxon>Tritrichomonadidae</taxon>
        <taxon>Tritrichomonas</taxon>
    </lineage>
</organism>
<evidence type="ECO:0000313" key="3">
    <source>
        <dbReference type="EMBL" id="OHT08135.1"/>
    </source>
</evidence>
<keyword evidence="4" id="KW-1185">Reference proteome</keyword>
<protein>
    <recommendedName>
        <fullName evidence="2">Initiator binding domain-containing protein</fullName>
    </recommendedName>
</protein>
<dbReference type="Pfam" id="PF10416">
    <property type="entry name" value="IBD"/>
    <property type="match status" value="1"/>
</dbReference>
<dbReference type="Proteomes" id="UP000179807">
    <property type="component" value="Unassembled WGS sequence"/>
</dbReference>
<evidence type="ECO:0000256" key="1">
    <source>
        <dbReference type="SAM" id="MobiDB-lite"/>
    </source>
</evidence>
<dbReference type="GeneID" id="94837899"/>
<dbReference type="OrthoDB" id="10474670at2759"/>
<dbReference type="Gene3D" id="1.10.10.10">
    <property type="entry name" value="Winged helix-like DNA-binding domain superfamily/Winged helix DNA-binding domain"/>
    <property type="match status" value="1"/>
</dbReference>
<evidence type="ECO:0000313" key="4">
    <source>
        <dbReference type="Proteomes" id="UP000179807"/>
    </source>
</evidence>
<dbReference type="EMBL" id="MLAK01000677">
    <property type="protein sequence ID" value="OHT08135.1"/>
    <property type="molecule type" value="Genomic_DNA"/>
</dbReference>
<dbReference type="RefSeq" id="XP_068361271.1">
    <property type="nucleotide sequence ID" value="XM_068503195.1"/>
</dbReference>
<dbReference type="InterPro" id="IPR036388">
    <property type="entry name" value="WH-like_DNA-bd_sf"/>
</dbReference>
<sequence>MDLFDPSDDDEFDLFPFKDGIKFPHFHDDNATSQDSRKDPYNGNDYHKSNYFFHDNKNNSEIRLSKSLPTTPVMLSQPPRPPSSNNLASTTNFNQNLKQNSKNSQNSTENAVFEAAIQDPTIKINPMEVGFIPSSFWSNSLMTFGDIVSTFFQRKNNSKCRFPHKLYNALILSTLGPRLGIENMFEIIGIKWFNDRILYINQKNFARLLGIKAVEGSLFHQQGNFPSHGFVEIDPSIVKILEPNFDFTKNRLLTHTDGIFVKGCTEGQIASCKWNSLK</sequence>